<evidence type="ECO:0000256" key="1">
    <source>
        <dbReference type="SAM" id="Phobius"/>
    </source>
</evidence>
<organism evidence="2">
    <name type="scientific">marine metagenome</name>
    <dbReference type="NCBI Taxonomy" id="408172"/>
    <lineage>
        <taxon>unclassified sequences</taxon>
        <taxon>metagenomes</taxon>
        <taxon>ecological metagenomes</taxon>
    </lineage>
</organism>
<dbReference type="AlphaFoldDB" id="A0A382QKR1"/>
<gene>
    <name evidence="2" type="ORF">METZ01_LOCUS338973</name>
</gene>
<accession>A0A382QKR1</accession>
<feature type="non-terminal residue" evidence="2">
    <location>
        <position position="1"/>
    </location>
</feature>
<reference evidence="2" key="1">
    <citation type="submission" date="2018-05" db="EMBL/GenBank/DDBJ databases">
        <authorList>
            <person name="Lanie J.A."/>
            <person name="Ng W.-L."/>
            <person name="Kazmierczak K.M."/>
            <person name="Andrzejewski T.M."/>
            <person name="Davidsen T.M."/>
            <person name="Wayne K.J."/>
            <person name="Tettelin H."/>
            <person name="Glass J.I."/>
            <person name="Rusch D."/>
            <person name="Podicherti R."/>
            <person name="Tsui H.-C.T."/>
            <person name="Winkler M.E."/>
        </authorList>
    </citation>
    <scope>NUCLEOTIDE SEQUENCE</scope>
</reference>
<keyword evidence="1" id="KW-0472">Membrane</keyword>
<evidence type="ECO:0000313" key="2">
    <source>
        <dbReference type="EMBL" id="SVC86119.1"/>
    </source>
</evidence>
<feature type="transmembrane region" description="Helical" evidence="1">
    <location>
        <begin position="20"/>
        <end position="43"/>
    </location>
</feature>
<protein>
    <recommendedName>
        <fullName evidence="3">HupE/UreJ family protein</fullName>
    </recommendedName>
</protein>
<keyword evidence="1" id="KW-0812">Transmembrane</keyword>
<dbReference type="Pfam" id="PF13795">
    <property type="entry name" value="HupE_UreJ_2"/>
    <property type="match status" value="1"/>
</dbReference>
<sequence length="130" mass="14249">GFSFALRETLQFAGAHLLTSLLSFNIGVELGQLLVIALCVPALEFLFRFVVSERVGIILISVLVAHTSWHWMVERYDVLAQYNLTWAALGNALLVGIMPWLIFTILAGTIAWFAFGSSRGPRAPESAAAK</sequence>
<keyword evidence="1" id="KW-1133">Transmembrane helix</keyword>
<dbReference type="EMBL" id="UINC01115240">
    <property type="protein sequence ID" value="SVC86119.1"/>
    <property type="molecule type" value="Genomic_DNA"/>
</dbReference>
<name>A0A382QKR1_9ZZZZ</name>
<evidence type="ECO:0008006" key="3">
    <source>
        <dbReference type="Google" id="ProtNLM"/>
    </source>
</evidence>
<feature type="transmembrane region" description="Helical" evidence="1">
    <location>
        <begin position="92"/>
        <end position="115"/>
    </location>
</feature>
<feature type="transmembrane region" description="Helical" evidence="1">
    <location>
        <begin position="55"/>
        <end position="72"/>
    </location>
</feature>
<dbReference type="InterPro" id="IPR032809">
    <property type="entry name" value="Put_HupE_UreJ"/>
</dbReference>
<proteinExistence type="predicted"/>